<evidence type="ECO:0000313" key="1">
    <source>
        <dbReference type="EMBL" id="WFN54636.1"/>
    </source>
</evidence>
<sequence>MTPIRWGLFGIWLFSGQIIAAAQLAPVRDPFAPPAPPCHAVSGANNWQLRGVMGSASGWMGWLVQENRWLRITEGDVISPDGWTVSRVDTHGVTLLPPSGAIRCRNDPLRLPAPLLPTPTLPTVPLSTVPLSTVLSRQ</sequence>
<protein>
    <submittedName>
        <fullName evidence="1">HofP DNA utilization family protein</fullName>
    </submittedName>
</protein>
<proteinExistence type="predicted"/>
<dbReference type="Proteomes" id="UP001219630">
    <property type="component" value="Chromosome"/>
</dbReference>
<dbReference type="InterPro" id="IPR019684">
    <property type="entry name" value="HofP"/>
</dbReference>
<organism evidence="1 2">
    <name type="scientific">Dickeya lacustris</name>
    <dbReference type="NCBI Taxonomy" id="2259638"/>
    <lineage>
        <taxon>Bacteria</taxon>
        <taxon>Pseudomonadati</taxon>
        <taxon>Pseudomonadota</taxon>
        <taxon>Gammaproteobacteria</taxon>
        <taxon>Enterobacterales</taxon>
        <taxon>Pectobacteriaceae</taxon>
        <taxon>Dickeya</taxon>
    </lineage>
</organism>
<reference evidence="1 2" key="1">
    <citation type="submission" date="2022-12" db="EMBL/GenBank/DDBJ databases">
        <title>Complete genome sequencing of Dickeya lacustris type strain LMG30899.</title>
        <authorList>
            <person name="Dobhal S."/>
            <person name="Arizala D."/>
            <person name="Arif M."/>
        </authorList>
    </citation>
    <scope>NUCLEOTIDE SEQUENCE [LARGE SCALE GENOMIC DNA]</scope>
    <source>
        <strain evidence="1 2">LMG30899</strain>
    </source>
</reference>
<dbReference type="Pfam" id="PF10748">
    <property type="entry name" value="HofP"/>
    <property type="match status" value="1"/>
</dbReference>
<accession>A0ABY8G3V9</accession>
<keyword evidence="2" id="KW-1185">Reference proteome</keyword>
<evidence type="ECO:0000313" key="2">
    <source>
        <dbReference type="Proteomes" id="UP001219630"/>
    </source>
</evidence>
<gene>
    <name evidence="1" type="ORF">O1Q98_13285</name>
</gene>
<name>A0ABY8G3V9_9GAMM</name>
<dbReference type="EMBL" id="CP114280">
    <property type="protein sequence ID" value="WFN54636.1"/>
    <property type="molecule type" value="Genomic_DNA"/>
</dbReference>
<dbReference type="RefSeq" id="WP_125260898.1">
    <property type="nucleotide sequence ID" value="NZ_CP114280.1"/>
</dbReference>